<evidence type="ECO:0000313" key="7">
    <source>
        <dbReference type="Proteomes" id="UP001153618"/>
    </source>
</evidence>
<keyword evidence="7" id="KW-1185">Reference proteome</keyword>
<organism evidence="6 7">
    <name type="scientific">Penicillium olsonii</name>
    <dbReference type="NCBI Taxonomy" id="99116"/>
    <lineage>
        <taxon>Eukaryota</taxon>
        <taxon>Fungi</taxon>
        <taxon>Dikarya</taxon>
        <taxon>Ascomycota</taxon>
        <taxon>Pezizomycotina</taxon>
        <taxon>Eurotiomycetes</taxon>
        <taxon>Eurotiomycetidae</taxon>
        <taxon>Eurotiales</taxon>
        <taxon>Aspergillaceae</taxon>
        <taxon>Penicillium</taxon>
    </lineage>
</organism>
<dbReference type="Pfam" id="PF04479">
    <property type="entry name" value="RTA1"/>
    <property type="match status" value="1"/>
</dbReference>
<dbReference type="Proteomes" id="UP001153618">
    <property type="component" value="Unassembled WGS sequence"/>
</dbReference>
<evidence type="ECO:0000256" key="3">
    <source>
        <dbReference type="ARBA" id="ARBA00022989"/>
    </source>
</evidence>
<feature type="transmembrane region" description="Helical" evidence="5">
    <location>
        <begin position="155"/>
        <end position="177"/>
    </location>
</feature>
<evidence type="ECO:0000313" key="6">
    <source>
        <dbReference type="EMBL" id="CAG8122780.1"/>
    </source>
</evidence>
<feature type="transmembrane region" description="Helical" evidence="5">
    <location>
        <begin position="116"/>
        <end position="135"/>
    </location>
</feature>
<keyword evidence="3 5" id="KW-1133">Transmembrane helix</keyword>
<dbReference type="PANTHER" id="PTHR31465:SF1">
    <property type="entry name" value="PROTEIN RTA1-RELATED"/>
    <property type="match status" value="1"/>
</dbReference>
<feature type="transmembrane region" description="Helical" evidence="5">
    <location>
        <begin position="238"/>
        <end position="257"/>
    </location>
</feature>
<dbReference type="EMBL" id="CAJVOS010000027">
    <property type="protein sequence ID" value="CAG8122780.1"/>
    <property type="molecule type" value="Genomic_DNA"/>
</dbReference>
<evidence type="ECO:0000256" key="2">
    <source>
        <dbReference type="ARBA" id="ARBA00022692"/>
    </source>
</evidence>
<dbReference type="GO" id="GO:0016020">
    <property type="term" value="C:membrane"/>
    <property type="evidence" value="ECO:0007669"/>
    <property type="project" value="UniProtKB-SubCell"/>
</dbReference>
<evidence type="ECO:0000256" key="1">
    <source>
        <dbReference type="ARBA" id="ARBA00004141"/>
    </source>
</evidence>
<dbReference type="InterPro" id="IPR007568">
    <property type="entry name" value="RTA1"/>
</dbReference>
<keyword evidence="2 5" id="KW-0812">Transmembrane</keyword>
<dbReference type="OrthoDB" id="3358017at2759"/>
<feature type="transmembrane region" description="Helical" evidence="5">
    <location>
        <begin position="72"/>
        <end position="95"/>
    </location>
</feature>
<name>A0A9W4MV60_PENOL</name>
<accession>A0A9W4MV60</accession>
<comment type="subcellular location">
    <subcellularLocation>
        <location evidence="1">Membrane</location>
        <topology evidence="1">Multi-pass membrane protein</topology>
    </subcellularLocation>
</comment>
<feature type="transmembrane region" description="Helical" evidence="5">
    <location>
        <begin position="20"/>
        <end position="39"/>
    </location>
</feature>
<protein>
    <submittedName>
        <fullName evidence="6">Uncharacterized protein</fullName>
    </submittedName>
</protein>
<proteinExistence type="predicted"/>
<evidence type="ECO:0000256" key="5">
    <source>
        <dbReference type="SAM" id="Phobius"/>
    </source>
</evidence>
<evidence type="ECO:0000256" key="4">
    <source>
        <dbReference type="ARBA" id="ARBA00023136"/>
    </source>
</evidence>
<sequence length="291" mass="32261">MATNQEGGVDFVLYRYTPSLVAAIIFIVLFVLTTAFHLYQVIRTRSWYFLIFVAGGACYICRALAHNDKQNIPIYSVGTIMILLAPPLYAASIYMTLGRLIMHLDAERLSVVPVKWLTAIFVTGDVIAFLMQAAGGGIMSSGTISAMNTGESITIGGLAVQLVFFSIFIIASTIFHYRIRQNPTEESSKEQSRSSRATWEVVMSGLYIASILILIRSIFRLIEYAQGNDGYLISHEAFLYVFDSMLMFFTMVAMSIFHPSKVLSGPATARRASPNAELLPTTRHKTHISTV</sequence>
<dbReference type="AlphaFoldDB" id="A0A9W4MV60"/>
<feature type="transmembrane region" description="Helical" evidence="5">
    <location>
        <begin position="46"/>
        <end position="66"/>
    </location>
</feature>
<gene>
    <name evidence="6" type="ORF">POLS_LOCUS5282</name>
</gene>
<keyword evidence="4 5" id="KW-0472">Membrane</keyword>
<comment type="caution">
    <text evidence="6">The sequence shown here is derived from an EMBL/GenBank/DDBJ whole genome shotgun (WGS) entry which is preliminary data.</text>
</comment>
<feature type="transmembrane region" description="Helical" evidence="5">
    <location>
        <begin position="197"/>
        <end position="218"/>
    </location>
</feature>
<dbReference type="PANTHER" id="PTHR31465">
    <property type="entry name" value="PROTEIN RTA1-RELATED"/>
    <property type="match status" value="1"/>
</dbReference>
<reference evidence="6" key="1">
    <citation type="submission" date="2021-07" db="EMBL/GenBank/DDBJ databases">
        <authorList>
            <person name="Branca A.L. A."/>
        </authorList>
    </citation>
    <scope>NUCLEOTIDE SEQUENCE</scope>
</reference>